<gene>
    <name evidence="1" type="ORF">LCGC14_1224630</name>
</gene>
<accession>A0A0F9NSL4</accession>
<evidence type="ECO:0000313" key="1">
    <source>
        <dbReference type="EMBL" id="KKM91815.1"/>
    </source>
</evidence>
<comment type="caution">
    <text evidence="1">The sequence shown here is derived from an EMBL/GenBank/DDBJ whole genome shotgun (WGS) entry which is preliminary data.</text>
</comment>
<dbReference type="AlphaFoldDB" id="A0A0F9NSL4"/>
<protein>
    <submittedName>
        <fullName evidence="1">Uncharacterized protein</fullName>
    </submittedName>
</protein>
<organism evidence="1">
    <name type="scientific">marine sediment metagenome</name>
    <dbReference type="NCBI Taxonomy" id="412755"/>
    <lineage>
        <taxon>unclassified sequences</taxon>
        <taxon>metagenomes</taxon>
        <taxon>ecological metagenomes</taxon>
    </lineage>
</organism>
<dbReference type="EMBL" id="LAZR01006484">
    <property type="protein sequence ID" value="KKM91815.1"/>
    <property type="molecule type" value="Genomic_DNA"/>
</dbReference>
<name>A0A0F9NSL4_9ZZZZ</name>
<proteinExistence type="predicted"/>
<sequence length="107" mass="12801">MSNYNFNYTECTFVKRFLDSQVKAIYWKEYGANEWYIMDPEILPSPLKATFLERKIIRMMVKLGLLLPEIEDDKEYAVQRALGCVIGRIYYMPKEIREEFKDEAIDI</sequence>
<reference evidence="1" key="1">
    <citation type="journal article" date="2015" name="Nature">
        <title>Complex archaea that bridge the gap between prokaryotes and eukaryotes.</title>
        <authorList>
            <person name="Spang A."/>
            <person name="Saw J.H."/>
            <person name="Jorgensen S.L."/>
            <person name="Zaremba-Niedzwiedzka K."/>
            <person name="Martijn J."/>
            <person name="Lind A.E."/>
            <person name="van Eijk R."/>
            <person name="Schleper C."/>
            <person name="Guy L."/>
            <person name="Ettema T.J."/>
        </authorList>
    </citation>
    <scope>NUCLEOTIDE SEQUENCE</scope>
</reference>